<keyword evidence="1" id="KW-1133">Transmembrane helix</keyword>
<accession>A0A9D1CIZ6</accession>
<dbReference type="EMBL" id="DVFI01000096">
    <property type="protein sequence ID" value="HIQ63260.1"/>
    <property type="molecule type" value="Genomic_DNA"/>
</dbReference>
<dbReference type="Proteomes" id="UP000886819">
    <property type="component" value="Unassembled WGS sequence"/>
</dbReference>
<sequence length="135" mass="14378">MQAAKAASGITTAKAPDRRAARGGFRTLYQKELADHFHSARFKIVFGLLVLTSLASLYGGLSGIRSADATSSDYVILALYTYSASGIPSFASFLAYLAPLAGLVLGFDAINRERSQGTLNRLVSQPIHRDAVINA</sequence>
<proteinExistence type="predicted"/>
<dbReference type="GO" id="GO:0005886">
    <property type="term" value="C:plasma membrane"/>
    <property type="evidence" value="ECO:0007669"/>
    <property type="project" value="UniProtKB-SubCell"/>
</dbReference>
<gene>
    <name evidence="2" type="ORF">IAA66_06695</name>
</gene>
<reference evidence="2" key="2">
    <citation type="journal article" date="2021" name="PeerJ">
        <title>Extensive microbial diversity within the chicken gut microbiome revealed by metagenomics and culture.</title>
        <authorList>
            <person name="Gilroy R."/>
            <person name="Ravi A."/>
            <person name="Getino M."/>
            <person name="Pursley I."/>
            <person name="Horton D.L."/>
            <person name="Alikhan N.F."/>
            <person name="Baker D."/>
            <person name="Gharbi K."/>
            <person name="Hall N."/>
            <person name="Watson M."/>
            <person name="Adriaenssens E.M."/>
            <person name="Foster-Nyarko E."/>
            <person name="Jarju S."/>
            <person name="Secka A."/>
            <person name="Antonio M."/>
            <person name="Oren A."/>
            <person name="Chaudhuri R.R."/>
            <person name="La Ragione R."/>
            <person name="Hildebrand F."/>
            <person name="Pallen M.J."/>
        </authorList>
    </citation>
    <scope>NUCLEOTIDE SEQUENCE</scope>
    <source>
        <strain evidence="2">ChiHile30-977</strain>
    </source>
</reference>
<name>A0A9D1CIZ6_9FIRM</name>
<feature type="non-terminal residue" evidence="2">
    <location>
        <position position="135"/>
    </location>
</feature>
<evidence type="ECO:0000313" key="2">
    <source>
        <dbReference type="EMBL" id="HIQ63260.1"/>
    </source>
</evidence>
<keyword evidence="1" id="KW-0812">Transmembrane</keyword>
<keyword evidence="1" id="KW-0472">Membrane</keyword>
<feature type="transmembrane region" description="Helical" evidence="1">
    <location>
        <begin position="84"/>
        <end position="107"/>
    </location>
</feature>
<feature type="transmembrane region" description="Helical" evidence="1">
    <location>
        <begin position="44"/>
        <end position="64"/>
    </location>
</feature>
<organism evidence="2 3">
    <name type="scientific">Candidatus Avichristensenella intestinipullorum</name>
    <dbReference type="NCBI Taxonomy" id="2840693"/>
    <lineage>
        <taxon>Bacteria</taxon>
        <taxon>Bacillati</taxon>
        <taxon>Bacillota</taxon>
        <taxon>Clostridia</taxon>
        <taxon>Candidatus Avichristensenella</taxon>
    </lineage>
</organism>
<comment type="caution">
    <text evidence="2">The sequence shown here is derived from an EMBL/GenBank/DDBJ whole genome shotgun (WGS) entry which is preliminary data.</text>
</comment>
<dbReference type="Pfam" id="PF12679">
    <property type="entry name" value="ABC2_membrane_2"/>
    <property type="match status" value="1"/>
</dbReference>
<protein>
    <submittedName>
        <fullName evidence="2">ABC transporter permease</fullName>
    </submittedName>
</protein>
<dbReference type="AlphaFoldDB" id="A0A9D1CIZ6"/>
<evidence type="ECO:0000313" key="3">
    <source>
        <dbReference type="Proteomes" id="UP000886819"/>
    </source>
</evidence>
<dbReference type="GO" id="GO:0140359">
    <property type="term" value="F:ABC-type transporter activity"/>
    <property type="evidence" value="ECO:0007669"/>
    <property type="project" value="InterPro"/>
</dbReference>
<reference evidence="2" key="1">
    <citation type="submission" date="2020-10" db="EMBL/GenBank/DDBJ databases">
        <authorList>
            <person name="Gilroy R."/>
        </authorList>
    </citation>
    <scope>NUCLEOTIDE SEQUENCE</scope>
    <source>
        <strain evidence="2">ChiHile30-977</strain>
    </source>
</reference>
<evidence type="ECO:0000256" key="1">
    <source>
        <dbReference type="SAM" id="Phobius"/>
    </source>
</evidence>